<sequence>MRRLPIPRPAAWPSLLPVVLLLLVSGCATPPSPGERLVETVNEHREDRGLEPVAWSPALAEVAKIHLEDLESADAAEGEQCNLHSWSDDGDWTACCYRPGDEASAECMRRKPREITGEDYPHAGYEIAAWRSSGMDREEALRIWRDSDAHHEVMVNRGVWSEVEWEAIGAALSEEYALVWFGEEPEGDSGGAE</sequence>
<proteinExistence type="predicted"/>
<dbReference type="EMBL" id="MUZR01000047">
    <property type="protein sequence ID" value="OOC09501.1"/>
    <property type="molecule type" value="Genomic_DNA"/>
</dbReference>
<dbReference type="OrthoDB" id="9803398at2"/>
<evidence type="ECO:0000313" key="3">
    <source>
        <dbReference type="Proteomes" id="UP000189177"/>
    </source>
</evidence>
<dbReference type="RefSeq" id="WP_077244629.1">
    <property type="nucleotide sequence ID" value="NZ_MUZR01000047.1"/>
</dbReference>
<dbReference type="Pfam" id="PF00188">
    <property type="entry name" value="CAP"/>
    <property type="match status" value="1"/>
</dbReference>
<feature type="domain" description="SCP" evidence="1">
    <location>
        <begin position="39"/>
        <end position="81"/>
    </location>
</feature>
<dbReference type="STRING" id="252474.B1A74_10630"/>
<protein>
    <recommendedName>
        <fullName evidence="1">SCP domain-containing protein</fullName>
    </recommendedName>
</protein>
<keyword evidence="3" id="KW-1185">Reference proteome</keyword>
<evidence type="ECO:0000259" key="1">
    <source>
        <dbReference type="Pfam" id="PF00188"/>
    </source>
</evidence>
<dbReference type="SUPFAM" id="SSF55797">
    <property type="entry name" value="PR-1-like"/>
    <property type="match status" value="1"/>
</dbReference>
<organism evidence="2 3">
    <name type="scientific">Thioalkalivibrio halophilus</name>
    <dbReference type="NCBI Taxonomy" id="252474"/>
    <lineage>
        <taxon>Bacteria</taxon>
        <taxon>Pseudomonadati</taxon>
        <taxon>Pseudomonadota</taxon>
        <taxon>Gammaproteobacteria</taxon>
        <taxon>Chromatiales</taxon>
        <taxon>Ectothiorhodospiraceae</taxon>
        <taxon>Thioalkalivibrio</taxon>
    </lineage>
</organism>
<accession>A0A1V2ZWW9</accession>
<evidence type="ECO:0000313" key="2">
    <source>
        <dbReference type="EMBL" id="OOC09501.1"/>
    </source>
</evidence>
<dbReference type="InterPro" id="IPR014044">
    <property type="entry name" value="CAP_dom"/>
</dbReference>
<dbReference type="InterPro" id="IPR035940">
    <property type="entry name" value="CAP_sf"/>
</dbReference>
<name>A0A1V2ZWW9_9GAMM</name>
<gene>
    <name evidence="2" type="ORF">B1A74_10630</name>
</gene>
<dbReference type="PROSITE" id="PS51257">
    <property type="entry name" value="PROKAR_LIPOPROTEIN"/>
    <property type="match status" value="1"/>
</dbReference>
<dbReference type="AlphaFoldDB" id="A0A1V2ZWW9"/>
<comment type="caution">
    <text evidence="2">The sequence shown here is derived from an EMBL/GenBank/DDBJ whole genome shotgun (WGS) entry which is preliminary data.</text>
</comment>
<dbReference type="Gene3D" id="3.40.33.10">
    <property type="entry name" value="CAP"/>
    <property type="match status" value="1"/>
</dbReference>
<reference evidence="2 3" key="1">
    <citation type="submission" date="2017-02" db="EMBL/GenBank/DDBJ databases">
        <title>Genomic diversity within the haloalkaliphilic genus Thioalkalivibrio.</title>
        <authorList>
            <person name="Ahn A.-C."/>
            <person name="Meier-Kolthoff J."/>
            <person name="Overmars L."/>
            <person name="Richter M."/>
            <person name="Woyke T."/>
            <person name="Sorokin D.Y."/>
            <person name="Muyzer G."/>
        </authorList>
    </citation>
    <scope>NUCLEOTIDE SEQUENCE [LARGE SCALE GENOMIC DNA]</scope>
    <source>
        <strain evidence="2 3">HL17</strain>
    </source>
</reference>
<dbReference type="Proteomes" id="UP000189177">
    <property type="component" value="Unassembled WGS sequence"/>
</dbReference>